<dbReference type="InterPro" id="IPR012337">
    <property type="entry name" value="RNaseH-like_sf"/>
</dbReference>
<dbReference type="PANTHER" id="PTHR23044:SF25">
    <property type="entry name" value="EXONUCLEASE DOMAIN-CONTAINING PROTEIN"/>
    <property type="match status" value="1"/>
</dbReference>
<dbReference type="Gene3D" id="3.30.420.10">
    <property type="entry name" value="Ribonuclease H-like superfamily/Ribonuclease H"/>
    <property type="match status" value="1"/>
</dbReference>
<keyword evidence="5" id="KW-0472">Membrane</keyword>
<dbReference type="Pfam" id="PF00929">
    <property type="entry name" value="RNase_T"/>
    <property type="match status" value="1"/>
</dbReference>
<evidence type="ECO:0000256" key="2">
    <source>
        <dbReference type="ARBA" id="ARBA00022801"/>
    </source>
</evidence>
<dbReference type="SMART" id="SM00479">
    <property type="entry name" value="EXOIII"/>
    <property type="match status" value="1"/>
</dbReference>
<reference evidence="8" key="1">
    <citation type="submission" date="2015-09" db="EMBL/GenBank/DDBJ databases">
        <authorList>
            <consortium name="Pathogen Informatics"/>
        </authorList>
    </citation>
    <scope>NUCLEOTIDE SEQUENCE [LARGE SCALE GENOMIC DNA]</scope>
    <source>
        <strain evidence="8">Lake Konstanz</strain>
    </source>
</reference>
<keyword evidence="2" id="KW-0378">Hydrolase</keyword>
<protein>
    <submittedName>
        <fullName evidence="7">Exonuclease, putative</fullName>
    </submittedName>
</protein>
<evidence type="ECO:0000256" key="1">
    <source>
        <dbReference type="ARBA" id="ARBA00022722"/>
    </source>
</evidence>
<dbReference type="Proteomes" id="UP000051952">
    <property type="component" value="Unassembled WGS sequence"/>
</dbReference>
<dbReference type="InterPro" id="IPR047201">
    <property type="entry name" value="ERI-1_3'hExo-like"/>
</dbReference>
<dbReference type="PANTHER" id="PTHR23044">
    <property type="entry name" value="3'-5' EXONUCLEASE ERI1-RELATED"/>
    <property type="match status" value="1"/>
</dbReference>
<feature type="region of interest" description="Disordered" evidence="4">
    <location>
        <begin position="1"/>
        <end position="33"/>
    </location>
</feature>
<feature type="transmembrane region" description="Helical" evidence="5">
    <location>
        <begin position="331"/>
        <end position="350"/>
    </location>
</feature>
<dbReference type="CDD" id="cd06133">
    <property type="entry name" value="ERI-1_3'hExo_like"/>
    <property type="match status" value="1"/>
</dbReference>
<feature type="domain" description="Exonuclease" evidence="6">
    <location>
        <begin position="44"/>
        <end position="230"/>
    </location>
</feature>
<dbReference type="InterPro" id="IPR051274">
    <property type="entry name" value="3-5_Exoribonuclease"/>
</dbReference>
<keyword evidence="3 7" id="KW-0269">Exonuclease</keyword>
<dbReference type="AlphaFoldDB" id="A0A0S4JEX7"/>
<dbReference type="SUPFAM" id="SSF53098">
    <property type="entry name" value="Ribonuclease H-like"/>
    <property type="match status" value="1"/>
</dbReference>
<dbReference type="EMBL" id="CYKH01001667">
    <property type="protein sequence ID" value="CUG88672.1"/>
    <property type="molecule type" value="Genomic_DNA"/>
</dbReference>
<keyword evidence="1" id="KW-0540">Nuclease</keyword>
<evidence type="ECO:0000259" key="6">
    <source>
        <dbReference type="SMART" id="SM00479"/>
    </source>
</evidence>
<dbReference type="GO" id="GO:0000175">
    <property type="term" value="F:3'-5'-RNA exonuclease activity"/>
    <property type="evidence" value="ECO:0007669"/>
    <property type="project" value="InterPro"/>
</dbReference>
<evidence type="ECO:0000313" key="8">
    <source>
        <dbReference type="Proteomes" id="UP000051952"/>
    </source>
</evidence>
<dbReference type="GO" id="GO:0003676">
    <property type="term" value="F:nucleic acid binding"/>
    <property type="evidence" value="ECO:0007669"/>
    <property type="project" value="InterPro"/>
</dbReference>
<accession>A0A0S4JEX7</accession>
<keyword evidence="8" id="KW-1185">Reference proteome</keyword>
<organism evidence="7 8">
    <name type="scientific">Bodo saltans</name>
    <name type="common">Flagellated protozoan</name>
    <dbReference type="NCBI Taxonomy" id="75058"/>
    <lineage>
        <taxon>Eukaryota</taxon>
        <taxon>Discoba</taxon>
        <taxon>Euglenozoa</taxon>
        <taxon>Kinetoplastea</taxon>
        <taxon>Metakinetoplastina</taxon>
        <taxon>Eubodonida</taxon>
        <taxon>Bodonidae</taxon>
        <taxon>Bodo</taxon>
    </lineage>
</organism>
<gene>
    <name evidence="7" type="ORF">BSAL_16710</name>
</gene>
<sequence length="351" mass="40174">MPVFNLNRSSRRPASSSHRPHHGAPPKQGHITSDHPLDQQLFDYMIVVDFECTCERDRRAYPNEIIEFPGVLVDVRRGIVDKERSFHSYVKPWRNPQLTQFCTQLTGITQDKVDKAPTITEAIAKFIEWYHKTIPKGAKVVFATDGPWDFKNFLYTMAVLRDNVAFPTIFYEYIDIRTTFARIFNKGDPIKLDAMLKKMKLRFEGSPHCGFDDAVNIARLAVEMMKRGCIFQFLLALPLDADEFHYDLEGIPLYRREAGSGFVPRDDVEEAAKKCFGEAYFTFAKKHRKEVEVYRQDLAAAKVERAAAASANRVFIRKDGGVSNWELRRNIVVAVFVALIVGAMIGFLALR</sequence>
<dbReference type="VEuPathDB" id="TriTrypDB:BSAL_16710"/>
<evidence type="ECO:0000313" key="7">
    <source>
        <dbReference type="EMBL" id="CUG88672.1"/>
    </source>
</evidence>
<keyword evidence="5" id="KW-0812">Transmembrane</keyword>
<evidence type="ECO:0000256" key="5">
    <source>
        <dbReference type="SAM" id="Phobius"/>
    </source>
</evidence>
<evidence type="ECO:0000256" key="4">
    <source>
        <dbReference type="SAM" id="MobiDB-lite"/>
    </source>
</evidence>
<name>A0A0S4JEX7_BODSA</name>
<dbReference type="OrthoDB" id="448399at2759"/>
<evidence type="ECO:0000256" key="3">
    <source>
        <dbReference type="ARBA" id="ARBA00022839"/>
    </source>
</evidence>
<keyword evidence="5" id="KW-1133">Transmembrane helix</keyword>
<proteinExistence type="predicted"/>
<dbReference type="OMA" id="VEIAYVL"/>
<dbReference type="InterPro" id="IPR013520">
    <property type="entry name" value="Ribonucl_H"/>
</dbReference>
<dbReference type="InterPro" id="IPR036397">
    <property type="entry name" value="RNaseH_sf"/>
</dbReference>